<gene>
    <name evidence="1" type="ORF">L6452_00503</name>
</gene>
<dbReference type="Proteomes" id="UP001055879">
    <property type="component" value="Linkage Group LG01"/>
</dbReference>
<accession>A0ACB9FEH8</accession>
<evidence type="ECO:0000313" key="2">
    <source>
        <dbReference type="Proteomes" id="UP001055879"/>
    </source>
</evidence>
<keyword evidence="2" id="KW-1185">Reference proteome</keyword>
<name>A0ACB9FEH8_ARCLA</name>
<dbReference type="EMBL" id="CM042047">
    <property type="protein sequence ID" value="KAI3769401.1"/>
    <property type="molecule type" value="Genomic_DNA"/>
</dbReference>
<protein>
    <submittedName>
        <fullName evidence="1">Uncharacterized protein</fullName>
    </submittedName>
</protein>
<organism evidence="1 2">
    <name type="scientific">Arctium lappa</name>
    <name type="common">Greater burdock</name>
    <name type="synonym">Lappa major</name>
    <dbReference type="NCBI Taxonomy" id="4217"/>
    <lineage>
        <taxon>Eukaryota</taxon>
        <taxon>Viridiplantae</taxon>
        <taxon>Streptophyta</taxon>
        <taxon>Embryophyta</taxon>
        <taxon>Tracheophyta</taxon>
        <taxon>Spermatophyta</taxon>
        <taxon>Magnoliopsida</taxon>
        <taxon>eudicotyledons</taxon>
        <taxon>Gunneridae</taxon>
        <taxon>Pentapetalae</taxon>
        <taxon>asterids</taxon>
        <taxon>campanulids</taxon>
        <taxon>Asterales</taxon>
        <taxon>Asteraceae</taxon>
        <taxon>Carduoideae</taxon>
        <taxon>Cardueae</taxon>
        <taxon>Arctiinae</taxon>
        <taxon>Arctium</taxon>
    </lineage>
</organism>
<proteinExistence type="predicted"/>
<comment type="caution">
    <text evidence="1">The sequence shown here is derived from an EMBL/GenBank/DDBJ whole genome shotgun (WGS) entry which is preliminary data.</text>
</comment>
<reference evidence="2" key="1">
    <citation type="journal article" date="2022" name="Mol. Ecol. Resour.">
        <title>The genomes of chicory, endive, great burdock and yacon provide insights into Asteraceae palaeo-polyploidization history and plant inulin production.</title>
        <authorList>
            <person name="Fan W."/>
            <person name="Wang S."/>
            <person name="Wang H."/>
            <person name="Wang A."/>
            <person name="Jiang F."/>
            <person name="Liu H."/>
            <person name="Zhao H."/>
            <person name="Xu D."/>
            <person name="Zhang Y."/>
        </authorList>
    </citation>
    <scope>NUCLEOTIDE SEQUENCE [LARGE SCALE GENOMIC DNA]</scope>
    <source>
        <strain evidence="2">cv. Niubang</strain>
    </source>
</reference>
<sequence>MGIAVSFDHRNWCGYKRGYLINGKRRSDRVKSLGFSSMDRMDPTSMTPTSEPSLELHLTLQKVRERKLPSCRVDRRRISV</sequence>
<reference evidence="1 2" key="2">
    <citation type="journal article" date="2022" name="Mol. Ecol. Resour.">
        <title>The genomes of chicory, endive, great burdock and yacon provide insights into Asteraceae paleo-polyploidization history and plant inulin production.</title>
        <authorList>
            <person name="Fan W."/>
            <person name="Wang S."/>
            <person name="Wang H."/>
            <person name="Wang A."/>
            <person name="Jiang F."/>
            <person name="Liu H."/>
            <person name="Zhao H."/>
            <person name="Xu D."/>
            <person name="Zhang Y."/>
        </authorList>
    </citation>
    <scope>NUCLEOTIDE SEQUENCE [LARGE SCALE GENOMIC DNA]</scope>
    <source>
        <strain evidence="2">cv. Niubang</strain>
    </source>
</reference>
<evidence type="ECO:0000313" key="1">
    <source>
        <dbReference type="EMBL" id="KAI3769401.1"/>
    </source>
</evidence>